<evidence type="ECO:0000313" key="7">
    <source>
        <dbReference type="EMBL" id="MQL49215.1"/>
    </source>
</evidence>
<comment type="subcellular location">
    <subcellularLocation>
        <location evidence="1">Fimbrium</location>
    </subcellularLocation>
</comment>
<dbReference type="SUPFAM" id="SSF49401">
    <property type="entry name" value="Bacterial adhesins"/>
    <property type="match status" value="1"/>
</dbReference>
<organism evidence="7 8">
    <name type="scientific">Photorhabdus khanii</name>
    <dbReference type="NCBI Taxonomy" id="1004150"/>
    <lineage>
        <taxon>Bacteria</taxon>
        <taxon>Pseudomonadati</taxon>
        <taxon>Pseudomonadota</taxon>
        <taxon>Gammaproteobacteria</taxon>
        <taxon>Enterobacterales</taxon>
        <taxon>Morganellaceae</taxon>
        <taxon>Photorhabdus</taxon>
    </lineage>
</organism>
<dbReference type="InterPro" id="IPR050263">
    <property type="entry name" value="Bact_Fimbrial_Adh_Pro"/>
</dbReference>
<dbReference type="InterPro" id="IPR000259">
    <property type="entry name" value="Adhesion_dom_fimbrial"/>
</dbReference>
<evidence type="ECO:0000313" key="8">
    <source>
        <dbReference type="Proteomes" id="UP000481739"/>
    </source>
</evidence>
<evidence type="ECO:0000259" key="6">
    <source>
        <dbReference type="Pfam" id="PF00419"/>
    </source>
</evidence>
<keyword evidence="4" id="KW-0281">Fimbrium</keyword>
<dbReference type="PANTHER" id="PTHR33420">
    <property type="entry name" value="FIMBRIAL SUBUNIT ELFA-RELATED"/>
    <property type="match status" value="1"/>
</dbReference>
<protein>
    <submittedName>
        <fullName evidence="7">Fimbrial protein</fullName>
    </submittedName>
</protein>
<feature type="signal peptide" evidence="5">
    <location>
        <begin position="1"/>
        <end position="23"/>
    </location>
</feature>
<evidence type="ECO:0000256" key="1">
    <source>
        <dbReference type="ARBA" id="ARBA00004561"/>
    </source>
</evidence>
<comment type="caution">
    <text evidence="7">The sequence shown here is derived from an EMBL/GenBank/DDBJ whole genome shotgun (WGS) entry which is preliminary data.</text>
</comment>
<evidence type="ECO:0000256" key="4">
    <source>
        <dbReference type="ARBA" id="ARBA00023263"/>
    </source>
</evidence>
<accession>A0A7C9GRU8</accession>
<feature type="chain" id="PRO_5029004814" evidence="5">
    <location>
        <begin position="24"/>
        <end position="203"/>
    </location>
</feature>
<keyword evidence="3 5" id="KW-0732">Signal</keyword>
<dbReference type="InterPro" id="IPR036937">
    <property type="entry name" value="Adhesion_dom_fimbrial_sf"/>
</dbReference>
<dbReference type="InterPro" id="IPR008966">
    <property type="entry name" value="Adhesion_dom_sf"/>
</dbReference>
<evidence type="ECO:0000256" key="5">
    <source>
        <dbReference type="SAM" id="SignalP"/>
    </source>
</evidence>
<dbReference type="EMBL" id="WHZZ01000005">
    <property type="protein sequence ID" value="MQL49215.1"/>
    <property type="molecule type" value="Genomic_DNA"/>
</dbReference>
<evidence type="ECO:0000256" key="2">
    <source>
        <dbReference type="ARBA" id="ARBA00006671"/>
    </source>
</evidence>
<reference evidence="7 8" key="1">
    <citation type="journal article" date="2019" name="Nature">
        <title>A new antibiotic selectively kills Gram-negative pathogens.</title>
        <authorList>
            <person name="Imai Y."/>
            <person name="Meyer K.J."/>
            <person name="Iinishi A."/>
            <person name="Favre-Godal Q."/>
            <person name="Green R."/>
            <person name="Manuse S."/>
            <person name="Caboni M."/>
            <person name="Mori M."/>
            <person name="Niles S."/>
            <person name="Ghiglieri M."/>
            <person name="Honrao C."/>
            <person name="Ma X."/>
            <person name="Guo J.J."/>
            <person name="Makriyannis A."/>
            <person name="Linares-Otoya L."/>
            <person name="Boehringer N."/>
            <person name="Wuisan Z.G."/>
            <person name="Kaur H."/>
            <person name="Wu R."/>
            <person name="Mateus A."/>
            <person name="Typas A."/>
            <person name="Savitski M.M."/>
            <person name="Espinoza J.L."/>
            <person name="O'Rourke A."/>
            <person name="Nelson K.E."/>
            <person name="Hiller S."/>
            <person name="Noinaj N."/>
            <person name="Schaeberle T.F."/>
            <person name="D'Onofrio A."/>
            <person name="Lewis K."/>
        </authorList>
    </citation>
    <scope>NUCLEOTIDE SEQUENCE [LARGE SCALE GENOMIC DNA]</scope>
    <source>
        <strain evidence="7 8">HGB 1456</strain>
    </source>
</reference>
<comment type="similarity">
    <text evidence="2">Belongs to the fimbrial protein family.</text>
</comment>
<dbReference type="PANTHER" id="PTHR33420:SF3">
    <property type="entry name" value="FIMBRIAL SUBUNIT ELFA"/>
    <property type="match status" value="1"/>
</dbReference>
<evidence type="ECO:0000256" key="3">
    <source>
        <dbReference type="ARBA" id="ARBA00022729"/>
    </source>
</evidence>
<dbReference type="GO" id="GO:0043709">
    <property type="term" value="P:cell adhesion involved in single-species biofilm formation"/>
    <property type="evidence" value="ECO:0007669"/>
    <property type="project" value="TreeGrafter"/>
</dbReference>
<dbReference type="Proteomes" id="UP000481739">
    <property type="component" value="Unassembled WGS sequence"/>
</dbReference>
<proteinExistence type="inferred from homology"/>
<gene>
    <name evidence="7" type="ORF">GEA64_15150</name>
</gene>
<dbReference type="AlphaFoldDB" id="A0A7C9GRU8"/>
<feature type="domain" description="Fimbrial-type adhesion" evidence="6">
    <location>
        <begin position="34"/>
        <end position="192"/>
    </location>
</feature>
<dbReference type="Gene3D" id="2.60.40.1090">
    <property type="entry name" value="Fimbrial-type adhesion domain"/>
    <property type="match status" value="1"/>
</dbReference>
<dbReference type="GO" id="GO:0009289">
    <property type="term" value="C:pilus"/>
    <property type="evidence" value="ECO:0007669"/>
    <property type="project" value="UniProtKB-SubCell"/>
</dbReference>
<sequence>MRKILKISVVAALVLGVVSSASAEGQVKKNTEVTITGSVVAATCDVTSPNANGKVDLGNASAGAFEAGTFNDQTSIASYVGTAPRLITVSLINCDDQNTDANKIQLRVSGKTLDGSNNTIFNDSEKGKNVGAILTYENGTKKEVVPNNGYVPLKGDTAAGTGAKGKDFDGYSVTFSAYMASTVLKPGSGQAINAPITFSYAYN</sequence>
<dbReference type="Pfam" id="PF00419">
    <property type="entry name" value="Fimbrial"/>
    <property type="match status" value="1"/>
</dbReference>
<name>A0A7C9GRU8_9GAMM</name>